<keyword evidence="3" id="KW-1185">Reference proteome</keyword>
<sequence>MSSGKNRVSEILRAGGHAARSAGEVVGEFGARLRASEDRGRHALHEETVADHLRAATRDFNEHRSVDSLKEGAGRVAGATTEALGSLADRVGRAAAETRRSEAAARAGEALRRVGEQVGNAAREAAGSLVNPENSGERPDERGEVIDGEVLSETVHEEDNRND</sequence>
<dbReference type="Proteomes" id="UP001359781">
    <property type="component" value="Unassembled WGS sequence"/>
</dbReference>
<evidence type="ECO:0000256" key="1">
    <source>
        <dbReference type="SAM" id="MobiDB-lite"/>
    </source>
</evidence>
<reference evidence="2 3" key="1">
    <citation type="submission" date="2024-02" db="EMBL/GenBank/DDBJ databases">
        <title>Whole genome sequencing and characterization of Corynebacterium isolated from the ocular surface of dry eye disease sufferers.</title>
        <authorList>
            <person name="Naqvi M."/>
        </authorList>
    </citation>
    <scope>NUCLEOTIDE SEQUENCE [LARGE SCALE GENOMIC DNA]</scope>
    <source>
        <strain evidence="2 3">PCRF</strain>
    </source>
</reference>
<dbReference type="RefSeq" id="WP_337890764.1">
    <property type="nucleotide sequence ID" value="NZ_JBAHVI010000009.1"/>
</dbReference>
<accession>A0ABU8P2T7</accession>
<evidence type="ECO:0000313" key="2">
    <source>
        <dbReference type="EMBL" id="MEJ4100597.1"/>
    </source>
</evidence>
<protein>
    <submittedName>
        <fullName evidence="2">Uncharacterized protein</fullName>
    </submittedName>
</protein>
<gene>
    <name evidence="2" type="ORF">V5S96_09555</name>
</gene>
<feature type="region of interest" description="Disordered" evidence="1">
    <location>
        <begin position="116"/>
        <end position="163"/>
    </location>
</feature>
<dbReference type="EMBL" id="JBAHVJ010000009">
    <property type="protein sequence ID" value="MEJ4100597.1"/>
    <property type="molecule type" value="Genomic_DNA"/>
</dbReference>
<organism evidence="2 3">
    <name type="scientific">Corynebacterium mastitidis</name>
    <dbReference type="NCBI Taxonomy" id="161890"/>
    <lineage>
        <taxon>Bacteria</taxon>
        <taxon>Bacillati</taxon>
        <taxon>Actinomycetota</taxon>
        <taxon>Actinomycetes</taxon>
        <taxon>Mycobacteriales</taxon>
        <taxon>Corynebacteriaceae</taxon>
        <taxon>Corynebacterium</taxon>
    </lineage>
</organism>
<evidence type="ECO:0000313" key="3">
    <source>
        <dbReference type="Proteomes" id="UP001359781"/>
    </source>
</evidence>
<proteinExistence type="predicted"/>
<name>A0ABU8P2T7_9CORY</name>
<feature type="compositionally biased region" description="Basic and acidic residues" evidence="1">
    <location>
        <begin position="135"/>
        <end position="145"/>
    </location>
</feature>
<comment type="caution">
    <text evidence="2">The sequence shown here is derived from an EMBL/GenBank/DDBJ whole genome shotgun (WGS) entry which is preliminary data.</text>
</comment>
<feature type="compositionally biased region" description="Basic and acidic residues" evidence="1">
    <location>
        <begin position="154"/>
        <end position="163"/>
    </location>
</feature>